<protein>
    <submittedName>
        <fullName evidence="2">Uncharacterized protein</fullName>
    </submittedName>
</protein>
<sequence>MTVTTDTAPNSTTEGADEAPVPGTWRGVLAPLGVFASSRDRRLLARPGDGVPRTRPLPLPLLYQDALAPGHEGGVPVGVIDHAWIEGDLLMGEGRFDMEDERAADVARKVHQNWLRFVSVDLDDDSHEIGCIGDNRSLVGCDQYAASDDPEELPSHQGIVFSDWRLMGATLVSQPAFPEAFLSSYTSTAEVEGEPLTDTSAITAAAIGNTGLPFADRGRSWDGAGAKKRMIDRAKREDGTLDLSKLAQGFLYRDEKADATLVTSYKFPFADVIDGELKAVFAGVVAAASVLQGGRGGTSVPTAGLKSKIGTLYSRAAKAFNDPEIKPPWTGTAKTAATLVRSSTTPLAVGQFAPDNWKPPAPWFDRPPFSEGTPWTIAGDRVFGHLAQWNVCHIGVEKRCIMAPPSQTGYAYYSTRLLETKGGGIREVGLITMDTGHASLEALPAAATAHYDNTGTMAAVVAVGEDEFGIWCAGSLLPHLTEEERLRIQLSALSGDWRAVRGGMELVAALAVNVPGFPQTRARAGAQGAPFAAVGCGAVGQDAEKREERAERVFAAERTARVQLAANRITRSRIASMTKRMAEIGDAYTRVGESAAAATLAAADGGDNQEGDPDGPYHEELASFLIEALQDPGILDSCTPDEEEAASYASVLQAEEFRRGNGQNWIEKTTTGHLPTFIRRVADHLMAKGMTESHAIATAVNVVKKWCRGGANGNPADGLNWPKTQRVTPKTRAQGCADVAHWEAKRAETRAKSTEDAEALADAGVAS</sequence>
<keyword evidence="3" id="KW-1185">Reference proteome</keyword>
<gene>
    <name evidence="2" type="ORF">Strvi_0038</name>
</gene>
<dbReference type="Proteomes" id="UP000008703">
    <property type="component" value="Plasmid pSTRVI02"/>
</dbReference>
<feature type="compositionally biased region" description="Polar residues" evidence="1">
    <location>
        <begin position="1"/>
        <end position="14"/>
    </location>
</feature>
<dbReference type="EMBL" id="CP002996">
    <property type="protein sequence ID" value="AEM88815.1"/>
    <property type="molecule type" value="Genomic_DNA"/>
</dbReference>
<keyword evidence="2" id="KW-0614">Plasmid</keyword>
<proteinExistence type="predicted"/>
<reference evidence="2" key="1">
    <citation type="submission" date="2011-08" db="EMBL/GenBank/DDBJ databases">
        <title>Complete sequence of plasmid 2 of Streptomyces violaceusniger Tu 4113.</title>
        <authorList>
            <consortium name="US DOE Joint Genome Institute"/>
            <person name="Lucas S."/>
            <person name="Han J."/>
            <person name="Lapidus A."/>
            <person name="Cheng J.-F."/>
            <person name="Goodwin L."/>
            <person name="Pitluck S."/>
            <person name="Peters L."/>
            <person name="Ivanova N."/>
            <person name="Daligault H."/>
            <person name="Detter J.C."/>
            <person name="Han C."/>
            <person name="Tapia R."/>
            <person name="Land M."/>
            <person name="Hauser L."/>
            <person name="Kyrpides N."/>
            <person name="Ivanova N."/>
            <person name="Pagani I."/>
            <person name="Hagen A."/>
            <person name="Katz L."/>
            <person name="Fiedler H.-P."/>
            <person name="Keasling J."/>
            <person name="Fortman J."/>
            <person name="Woyke T."/>
        </authorList>
    </citation>
    <scope>NUCLEOTIDE SEQUENCE [LARGE SCALE GENOMIC DNA]</scope>
    <source>
        <strain evidence="2">Tu 4113</strain>
        <plasmid evidence="2">pSTRVI02</plasmid>
    </source>
</reference>
<dbReference type="HOGENOM" id="CLU_364056_0_0_11"/>
<dbReference type="AlphaFoldDB" id="G2PHG9"/>
<dbReference type="KEGG" id="svl:Strvi_0038"/>
<evidence type="ECO:0000313" key="2">
    <source>
        <dbReference type="EMBL" id="AEM88815.1"/>
    </source>
</evidence>
<dbReference type="RefSeq" id="WP_014043750.1">
    <property type="nucleotide sequence ID" value="NC_015952.1"/>
</dbReference>
<accession>G2PHG9</accession>
<evidence type="ECO:0000256" key="1">
    <source>
        <dbReference type="SAM" id="MobiDB-lite"/>
    </source>
</evidence>
<organism evidence="2 3">
    <name type="scientific">Streptomyces violaceusniger (strain Tu 4113)</name>
    <dbReference type="NCBI Taxonomy" id="653045"/>
    <lineage>
        <taxon>Bacteria</taxon>
        <taxon>Bacillati</taxon>
        <taxon>Actinomycetota</taxon>
        <taxon>Actinomycetes</taxon>
        <taxon>Kitasatosporales</taxon>
        <taxon>Streptomycetaceae</taxon>
        <taxon>Streptomyces</taxon>
        <taxon>Streptomyces violaceusniger group</taxon>
    </lineage>
</organism>
<geneLocation type="plasmid" evidence="2 3">
    <name>pSTRVI02</name>
</geneLocation>
<dbReference type="eggNOG" id="COG3740">
    <property type="taxonomic scope" value="Bacteria"/>
</dbReference>
<feature type="region of interest" description="Disordered" evidence="1">
    <location>
        <begin position="1"/>
        <end position="23"/>
    </location>
</feature>
<feature type="region of interest" description="Disordered" evidence="1">
    <location>
        <begin position="747"/>
        <end position="767"/>
    </location>
</feature>
<name>G2PHG9_STRV4</name>
<evidence type="ECO:0000313" key="3">
    <source>
        <dbReference type="Proteomes" id="UP000008703"/>
    </source>
</evidence>